<protein>
    <submittedName>
        <fullName evidence="1">Uncharacterized protein</fullName>
    </submittedName>
</protein>
<proteinExistence type="predicted"/>
<keyword evidence="2" id="KW-1185">Reference proteome</keyword>
<dbReference type="Proteomes" id="UP001434883">
    <property type="component" value="Unassembled WGS sequence"/>
</dbReference>
<name>A0ABV0QR87_9TELE</name>
<gene>
    <name evidence="1" type="ORF">XENOCAPTIV_011408</name>
</gene>
<reference evidence="1 2" key="1">
    <citation type="submission" date="2021-06" db="EMBL/GenBank/DDBJ databases">
        <authorList>
            <person name="Palmer J.M."/>
        </authorList>
    </citation>
    <scope>NUCLEOTIDE SEQUENCE [LARGE SCALE GENOMIC DNA]</scope>
    <source>
        <strain evidence="1 2">XC_2019</strain>
        <tissue evidence="1">Muscle</tissue>
    </source>
</reference>
<dbReference type="EMBL" id="JAHRIN010019247">
    <property type="protein sequence ID" value="MEQ2198335.1"/>
    <property type="molecule type" value="Genomic_DNA"/>
</dbReference>
<organism evidence="1 2">
    <name type="scientific">Xenoophorus captivus</name>
    <dbReference type="NCBI Taxonomy" id="1517983"/>
    <lineage>
        <taxon>Eukaryota</taxon>
        <taxon>Metazoa</taxon>
        <taxon>Chordata</taxon>
        <taxon>Craniata</taxon>
        <taxon>Vertebrata</taxon>
        <taxon>Euteleostomi</taxon>
        <taxon>Actinopterygii</taxon>
        <taxon>Neopterygii</taxon>
        <taxon>Teleostei</taxon>
        <taxon>Neoteleostei</taxon>
        <taxon>Acanthomorphata</taxon>
        <taxon>Ovalentaria</taxon>
        <taxon>Atherinomorphae</taxon>
        <taxon>Cyprinodontiformes</taxon>
        <taxon>Goodeidae</taxon>
        <taxon>Xenoophorus</taxon>
    </lineage>
</organism>
<comment type="caution">
    <text evidence="1">The sequence shown here is derived from an EMBL/GenBank/DDBJ whole genome shotgun (WGS) entry which is preliminary data.</text>
</comment>
<sequence length="89" mass="10133">MMTAPMDSRLRRLPFSHLLPALDLAADHKAGGDVDRLDISSDCVQGLQRHRETVRGPCRWEYTSCEDRQPHTTPIVTGRCRCCRLDPGW</sequence>
<evidence type="ECO:0000313" key="1">
    <source>
        <dbReference type="EMBL" id="MEQ2198335.1"/>
    </source>
</evidence>
<accession>A0ABV0QR87</accession>
<evidence type="ECO:0000313" key="2">
    <source>
        <dbReference type="Proteomes" id="UP001434883"/>
    </source>
</evidence>